<evidence type="ECO:0000259" key="7">
    <source>
        <dbReference type="Pfam" id="PF17681"/>
    </source>
</evidence>
<dbReference type="InterPro" id="IPR040457">
    <property type="entry name" value="GCP_C"/>
</dbReference>
<dbReference type="GO" id="GO:0051011">
    <property type="term" value="F:microtubule minus-end binding"/>
    <property type="evidence" value="ECO:0007669"/>
    <property type="project" value="TreeGrafter"/>
</dbReference>
<dbReference type="GO" id="GO:0005874">
    <property type="term" value="C:microtubule"/>
    <property type="evidence" value="ECO:0007669"/>
    <property type="project" value="UniProtKB-KW"/>
</dbReference>
<evidence type="ECO:0000313" key="9">
    <source>
        <dbReference type="Proteomes" id="UP001168821"/>
    </source>
</evidence>
<proteinExistence type="inferred from homology"/>
<dbReference type="EMBL" id="JALNTZ010000005">
    <property type="protein sequence ID" value="KAJ3650794.1"/>
    <property type="molecule type" value="Genomic_DNA"/>
</dbReference>
<dbReference type="PANTHER" id="PTHR19302:SF14">
    <property type="entry name" value="GAMMA-TUBULIN COMPLEX COMPONENT 3"/>
    <property type="match status" value="1"/>
</dbReference>
<dbReference type="GO" id="GO:0000922">
    <property type="term" value="C:spindle pole"/>
    <property type="evidence" value="ECO:0007669"/>
    <property type="project" value="InterPro"/>
</dbReference>
<dbReference type="GO" id="GO:0000278">
    <property type="term" value="P:mitotic cell cycle"/>
    <property type="evidence" value="ECO:0007669"/>
    <property type="project" value="TreeGrafter"/>
</dbReference>
<evidence type="ECO:0000256" key="3">
    <source>
        <dbReference type="ARBA" id="ARBA00022490"/>
    </source>
</evidence>
<organism evidence="8 9">
    <name type="scientific">Zophobas morio</name>
    <dbReference type="NCBI Taxonomy" id="2755281"/>
    <lineage>
        <taxon>Eukaryota</taxon>
        <taxon>Metazoa</taxon>
        <taxon>Ecdysozoa</taxon>
        <taxon>Arthropoda</taxon>
        <taxon>Hexapoda</taxon>
        <taxon>Insecta</taxon>
        <taxon>Pterygota</taxon>
        <taxon>Neoptera</taxon>
        <taxon>Endopterygota</taxon>
        <taxon>Coleoptera</taxon>
        <taxon>Polyphaga</taxon>
        <taxon>Cucujiformia</taxon>
        <taxon>Tenebrionidae</taxon>
        <taxon>Zophobas</taxon>
    </lineage>
</organism>
<comment type="similarity">
    <text evidence="2">Belongs to the TUBGCP family.</text>
</comment>
<dbReference type="GO" id="GO:0000930">
    <property type="term" value="C:gamma-tubulin complex"/>
    <property type="evidence" value="ECO:0007669"/>
    <property type="project" value="TreeGrafter"/>
</dbReference>
<comment type="caution">
    <text evidence="8">The sequence shown here is derived from an EMBL/GenBank/DDBJ whole genome shotgun (WGS) entry which is preliminary data.</text>
</comment>
<dbReference type="GO" id="GO:0031122">
    <property type="term" value="P:cytoplasmic microtubule organization"/>
    <property type="evidence" value="ECO:0007669"/>
    <property type="project" value="TreeGrafter"/>
</dbReference>
<dbReference type="AlphaFoldDB" id="A0AA38I8I8"/>
<dbReference type="InterPro" id="IPR059169">
    <property type="entry name" value="GCP5_N_ext"/>
</dbReference>
<keyword evidence="3" id="KW-0963">Cytoplasm</keyword>
<dbReference type="PANTHER" id="PTHR19302">
    <property type="entry name" value="GAMMA TUBULIN COMPLEX PROTEIN"/>
    <property type="match status" value="1"/>
</dbReference>
<gene>
    <name evidence="8" type="ORF">Zmor_016873</name>
</gene>
<dbReference type="InterPro" id="IPR041470">
    <property type="entry name" value="GCP_N"/>
</dbReference>
<dbReference type="Pfam" id="PF04130">
    <property type="entry name" value="GCP_C_terminal"/>
    <property type="match status" value="1"/>
</dbReference>
<dbReference type="Pfam" id="PF17681">
    <property type="entry name" value="GCP_N_terminal"/>
    <property type="match status" value="1"/>
</dbReference>
<dbReference type="GO" id="GO:0043015">
    <property type="term" value="F:gamma-tubulin binding"/>
    <property type="evidence" value="ECO:0007669"/>
    <property type="project" value="InterPro"/>
</dbReference>
<feature type="domain" description="Gamma tubulin complex component C-terminal" evidence="6">
    <location>
        <begin position="655"/>
        <end position="879"/>
    </location>
</feature>
<dbReference type="GO" id="GO:0007020">
    <property type="term" value="P:microtubule nucleation"/>
    <property type="evidence" value="ECO:0007669"/>
    <property type="project" value="InterPro"/>
</dbReference>
<dbReference type="Gene3D" id="1.20.120.1900">
    <property type="entry name" value="Gamma-tubulin complex, C-terminal domain"/>
    <property type="match status" value="1"/>
</dbReference>
<dbReference type="GO" id="GO:0051321">
    <property type="term" value="P:meiotic cell cycle"/>
    <property type="evidence" value="ECO:0007669"/>
    <property type="project" value="TreeGrafter"/>
</dbReference>
<name>A0AA38I8I8_9CUCU</name>
<dbReference type="InterPro" id="IPR042241">
    <property type="entry name" value="GCP_C_sf"/>
</dbReference>
<sequence>MANPISDEIHTSVRDLIHHITTYEPDTERFATLEKTTLSTIKKSDTMYFLNTKDIKKAIWSMGEKFMFHGFFKHADYLKQTHDKYIDRNLSESDLTPRLNVVKFLLCLSTNPTTCFWKDPDKFAFIDEREEPEEVVDWGAYLSEGIGRWSPVRDDSFQEQSESDEESHFGKVSVGDKGAAARPVITEARDVQEYDFRAARTELVESVQNGWYNGEVICMKPPSDWFDASVGILWEQHLHKQVNNLIEIEPVTVISEYKVIREVLWQMWGPHSSTVFELSNKLVPRANVTISSVCSMTFEGFLRVFMPYIEMLDDFRQFNQQLNDKVCETYKSYGHSVQKIMSSVFKGLIEIENEVREQENTMTLLNLADKFEKIFQPVLVLKNIHQEVVLDDFQGRSRLECALTLLTRLRTSLQFSVKKLEQDIKLTLYLESLFYYFTMINAWLVKNDLFDHTEEFIILNKNTKISSICDNCQMNFALQDRVSDFSKDGIVRIISDQVLQIGRNIHLLRLLGKFDVFSKGEETIHQEFVRRVLQELSAYYDYATSGTENPTVDKPSSTFDSNEMGDWTNFVDLSDGFLAIAFDGFYSIEEKKVEATLFEKIRDVTTNLFPLQNLPERILSQILKERFTISGLMVKTLLIENYSLDKQFDFLNHIFLFSDDLIFPFYRRLFEKMNTTNANWGNSVWLTSHLQDVIMDLYPTFSDDCSVQVKDFWKQCRDSLEACTLLNVQYDIKWPLSIIITTEHIAMYKEVFHFLLKLKWALYTVNHLFFTDLEPKKKSAKSRAPKPTTTKRLKYLRFNLINILNTIQHYFFGFVFAKYRIQFELDFEKSNDLKSLIASHEDFIKSIHGSMVEIRDKKRNQHGFNTLMKCVKILKVMWNELEYATGENLDNCHKVYKESFEVVNAVVNPVFVFDY</sequence>
<dbReference type="GO" id="GO:0051225">
    <property type="term" value="P:spindle assembly"/>
    <property type="evidence" value="ECO:0007669"/>
    <property type="project" value="TreeGrafter"/>
</dbReference>
<keyword evidence="5" id="KW-0206">Cytoskeleton</keyword>
<evidence type="ECO:0008006" key="10">
    <source>
        <dbReference type="Google" id="ProtNLM"/>
    </source>
</evidence>
<keyword evidence="4" id="KW-0493">Microtubule</keyword>
<evidence type="ECO:0000313" key="8">
    <source>
        <dbReference type="EMBL" id="KAJ3650794.1"/>
    </source>
</evidence>
<accession>A0AA38I8I8</accession>
<dbReference type="Proteomes" id="UP001168821">
    <property type="component" value="Unassembled WGS sequence"/>
</dbReference>
<dbReference type="CDD" id="cd22572">
    <property type="entry name" value="GCP5_NTD"/>
    <property type="match status" value="1"/>
</dbReference>
<feature type="domain" description="Gamma tubulin complex component protein N-terminal" evidence="7">
    <location>
        <begin position="260"/>
        <end position="513"/>
    </location>
</feature>
<evidence type="ECO:0000256" key="4">
    <source>
        <dbReference type="ARBA" id="ARBA00022701"/>
    </source>
</evidence>
<reference evidence="8" key="1">
    <citation type="journal article" date="2023" name="G3 (Bethesda)">
        <title>Whole genome assemblies of Zophobas morio and Tenebrio molitor.</title>
        <authorList>
            <person name="Kaur S."/>
            <person name="Stinson S.A."/>
            <person name="diCenzo G.C."/>
        </authorList>
    </citation>
    <scope>NUCLEOTIDE SEQUENCE</scope>
    <source>
        <strain evidence="8">QUZm001</strain>
    </source>
</reference>
<evidence type="ECO:0000259" key="6">
    <source>
        <dbReference type="Pfam" id="PF04130"/>
    </source>
</evidence>
<evidence type="ECO:0000256" key="5">
    <source>
        <dbReference type="ARBA" id="ARBA00023212"/>
    </source>
</evidence>
<evidence type="ECO:0000256" key="2">
    <source>
        <dbReference type="ARBA" id="ARBA00010337"/>
    </source>
</evidence>
<evidence type="ECO:0000256" key="1">
    <source>
        <dbReference type="ARBA" id="ARBA00004245"/>
    </source>
</evidence>
<dbReference type="InterPro" id="IPR007259">
    <property type="entry name" value="GCP"/>
</dbReference>
<keyword evidence="9" id="KW-1185">Reference proteome</keyword>
<comment type="subcellular location">
    <subcellularLocation>
        <location evidence="1">Cytoplasm</location>
        <location evidence="1">Cytoskeleton</location>
    </subcellularLocation>
</comment>
<protein>
    <recommendedName>
        <fullName evidence="10">Gamma-tubulin complex component</fullName>
    </recommendedName>
</protein>